<evidence type="ECO:0000313" key="2">
    <source>
        <dbReference type="EMBL" id="MBW0529603.1"/>
    </source>
</evidence>
<sequence>MVWQISPPRGMELFASSEIGKCSINQAESSKRKETKETESQSSTRVKTIFFGPNKIPFSAIFDAKNDLNVIGQEIALKAELNISPYTSKSTNNSLNPIGEIKNLEVTFESEERSYLDFLVFENFNQIIIEEKSSILSSSKESILPLTDRKSKGKETEDKLEVEDSEAIEKIKEELKKMRRNWDIAIEDPEKWLALEISGMNKEDKVEIPQKIFKMDLKLPEPNSSRISEDYFNLFQEETRYISNIEKDLLNEEPKYSIIKALAKRKFKELEKESTIFTEDKMDQVWDSYIKKGIKQRMEIVLEGKLVESEDELKLCQQNNGNWEYKYKQSRKFEDLEEGELLENTQRLAGLSILEEFNNAYDEICFLSSSTDLFNQNKGIASELPNDSQNMKDWKIM</sequence>
<reference evidence="2" key="1">
    <citation type="submission" date="2021-03" db="EMBL/GenBank/DDBJ databases">
        <title>Draft genome sequence of rust myrtle Austropuccinia psidii MF-1, a brazilian biotype.</title>
        <authorList>
            <person name="Quecine M.C."/>
            <person name="Pachon D.M.R."/>
            <person name="Bonatelli M.L."/>
            <person name="Correr F.H."/>
            <person name="Franceschini L.M."/>
            <person name="Leite T.F."/>
            <person name="Margarido G.R.A."/>
            <person name="Almeida C.A."/>
            <person name="Ferrarezi J.A."/>
            <person name="Labate C.A."/>
        </authorList>
    </citation>
    <scope>NUCLEOTIDE SEQUENCE</scope>
    <source>
        <strain evidence="2">MF-1</strain>
    </source>
</reference>
<dbReference type="Proteomes" id="UP000765509">
    <property type="component" value="Unassembled WGS sequence"/>
</dbReference>
<keyword evidence="3" id="KW-1185">Reference proteome</keyword>
<dbReference type="EMBL" id="AVOT02035304">
    <property type="protein sequence ID" value="MBW0529603.1"/>
    <property type="molecule type" value="Genomic_DNA"/>
</dbReference>
<dbReference type="AlphaFoldDB" id="A0A9Q3F207"/>
<comment type="caution">
    <text evidence="2">The sequence shown here is derived from an EMBL/GenBank/DDBJ whole genome shotgun (WGS) entry which is preliminary data.</text>
</comment>
<feature type="coiled-coil region" evidence="1">
    <location>
        <begin position="161"/>
        <end position="188"/>
    </location>
</feature>
<organism evidence="2 3">
    <name type="scientific">Austropuccinia psidii MF-1</name>
    <dbReference type="NCBI Taxonomy" id="1389203"/>
    <lineage>
        <taxon>Eukaryota</taxon>
        <taxon>Fungi</taxon>
        <taxon>Dikarya</taxon>
        <taxon>Basidiomycota</taxon>
        <taxon>Pucciniomycotina</taxon>
        <taxon>Pucciniomycetes</taxon>
        <taxon>Pucciniales</taxon>
        <taxon>Sphaerophragmiaceae</taxon>
        <taxon>Austropuccinia</taxon>
    </lineage>
</organism>
<proteinExistence type="predicted"/>
<protein>
    <submittedName>
        <fullName evidence="2">Uncharacterized protein</fullName>
    </submittedName>
</protein>
<evidence type="ECO:0000313" key="3">
    <source>
        <dbReference type="Proteomes" id="UP000765509"/>
    </source>
</evidence>
<accession>A0A9Q3F207</accession>
<name>A0A9Q3F207_9BASI</name>
<evidence type="ECO:0000256" key="1">
    <source>
        <dbReference type="SAM" id="Coils"/>
    </source>
</evidence>
<keyword evidence="1" id="KW-0175">Coiled coil</keyword>
<gene>
    <name evidence="2" type="ORF">O181_069318</name>
</gene>